<dbReference type="InterPro" id="IPR025534">
    <property type="entry name" value="DUF4420"/>
</dbReference>
<evidence type="ECO:0000313" key="1">
    <source>
        <dbReference type="EMBL" id="AHY42776.1"/>
    </source>
</evidence>
<organism evidence="1 2">
    <name type="scientific">Stutzerimonas stutzeri</name>
    <name type="common">Pseudomonas stutzeri</name>
    <dbReference type="NCBI Taxonomy" id="316"/>
    <lineage>
        <taxon>Bacteria</taxon>
        <taxon>Pseudomonadati</taxon>
        <taxon>Pseudomonadota</taxon>
        <taxon>Gammaproteobacteria</taxon>
        <taxon>Pseudomonadales</taxon>
        <taxon>Pseudomonadaceae</taxon>
        <taxon>Stutzerimonas</taxon>
    </lineage>
</organism>
<dbReference type="AlphaFoldDB" id="A0A023WS02"/>
<proteinExistence type="predicted"/>
<reference evidence="1 2" key="1">
    <citation type="submission" date="2014-03" db="EMBL/GenBank/DDBJ databases">
        <title>Complete genome sequence of Pseudomonas stutzeri 19SMN4.</title>
        <authorList>
            <person name="Brunet-Galmes I."/>
            <person name="Nogales B."/>
            <person name="Busquets A."/>
            <person name="Pena A."/>
            <person name="Gomila M."/>
            <person name="Garcia-Valdes E."/>
            <person name="Lalucat J."/>
            <person name="Bennasar A."/>
            <person name="Bosch R."/>
        </authorList>
    </citation>
    <scope>NUCLEOTIDE SEQUENCE [LARGE SCALE GENOMIC DNA]</scope>
    <source>
        <strain evidence="1 2">19SMN4</strain>
    </source>
</reference>
<evidence type="ECO:0008006" key="3">
    <source>
        <dbReference type="Google" id="ProtNLM"/>
    </source>
</evidence>
<gene>
    <name evidence="1" type="ORF">UIB01_09915</name>
</gene>
<dbReference type="PATRIC" id="fig|316.97.peg.1986"/>
<evidence type="ECO:0000313" key="2">
    <source>
        <dbReference type="Proteomes" id="UP000025238"/>
    </source>
</evidence>
<accession>A0A023WS02</accession>
<name>A0A023WS02_STUST</name>
<dbReference type="Proteomes" id="UP000025238">
    <property type="component" value="Chromosome"/>
</dbReference>
<sequence>MAAATSREIEAVWRALSGNRSTPGWHSIELLGTGSFRVRAARHSPGNEEAVLVGFSKTRVAPNAQLPQGRGFRMERATLGEAGGTHQWLSVVRQPAGSLELFAAVAADICGLVLSLASLPEEVVYQRLLGRVRGWQEFMRRGTEGLGAEAELGLVGEIHVLRDLLDEGMPLFTAVDGWKGPLDGLHDFRLGSGAIEVKSTLAAEGFPIRIASLDQLDDAQCSPLHLCALRFAQDDAGASLPELVMQLRNRLDPDPTALRLFERALDHVGYLDMHAEGYTRRFSVIEVRLHLVNGEFPRLTPCNVPPAVRRASYDLDLGLVPAGKDNLAAVLAQLGAV</sequence>
<dbReference type="KEGG" id="pstu:UIB01_09915"/>
<dbReference type="Pfam" id="PF14390">
    <property type="entry name" value="DUF4420"/>
    <property type="match status" value="1"/>
</dbReference>
<protein>
    <recommendedName>
        <fullName evidence="3">PD-(D/E)XK motif protein</fullName>
    </recommendedName>
</protein>
<dbReference type="EMBL" id="CP007509">
    <property type="protein sequence ID" value="AHY42776.1"/>
    <property type="molecule type" value="Genomic_DNA"/>
</dbReference>